<keyword evidence="1" id="KW-0732">Signal</keyword>
<organism evidence="2 3">
    <name type="scientific">Lentithecium fluviatile CBS 122367</name>
    <dbReference type="NCBI Taxonomy" id="1168545"/>
    <lineage>
        <taxon>Eukaryota</taxon>
        <taxon>Fungi</taxon>
        <taxon>Dikarya</taxon>
        <taxon>Ascomycota</taxon>
        <taxon>Pezizomycotina</taxon>
        <taxon>Dothideomycetes</taxon>
        <taxon>Pleosporomycetidae</taxon>
        <taxon>Pleosporales</taxon>
        <taxon>Massarineae</taxon>
        <taxon>Lentitheciaceae</taxon>
        <taxon>Lentithecium</taxon>
    </lineage>
</organism>
<sequence length="75" mass="8034">MHLQLIIFVLAASVLAAPEPIDGELSVLEALKDTDNITAAVPLGDIVSNRTSSIPLGRTSKRYGTQYRFPILGVV</sequence>
<dbReference type="Proteomes" id="UP000799291">
    <property type="component" value="Unassembled WGS sequence"/>
</dbReference>
<dbReference type="AlphaFoldDB" id="A0A6G1JHL5"/>
<evidence type="ECO:0000313" key="3">
    <source>
        <dbReference type="Proteomes" id="UP000799291"/>
    </source>
</evidence>
<evidence type="ECO:0000256" key="1">
    <source>
        <dbReference type="SAM" id="SignalP"/>
    </source>
</evidence>
<reference evidence="2" key="1">
    <citation type="journal article" date="2020" name="Stud. Mycol.">
        <title>101 Dothideomycetes genomes: a test case for predicting lifestyles and emergence of pathogens.</title>
        <authorList>
            <person name="Haridas S."/>
            <person name="Albert R."/>
            <person name="Binder M."/>
            <person name="Bloem J."/>
            <person name="Labutti K."/>
            <person name="Salamov A."/>
            <person name="Andreopoulos B."/>
            <person name="Baker S."/>
            <person name="Barry K."/>
            <person name="Bills G."/>
            <person name="Bluhm B."/>
            <person name="Cannon C."/>
            <person name="Castanera R."/>
            <person name="Culley D."/>
            <person name="Daum C."/>
            <person name="Ezra D."/>
            <person name="Gonzalez J."/>
            <person name="Henrissat B."/>
            <person name="Kuo A."/>
            <person name="Liang C."/>
            <person name="Lipzen A."/>
            <person name="Lutzoni F."/>
            <person name="Magnuson J."/>
            <person name="Mondo S."/>
            <person name="Nolan M."/>
            <person name="Ohm R."/>
            <person name="Pangilinan J."/>
            <person name="Park H.-J."/>
            <person name="Ramirez L."/>
            <person name="Alfaro M."/>
            <person name="Sun H."/>
            <person name="Tritt A."/>
            <person name="Yoshinaga Y."/>
            <person name="Zwiers L.-H."/>
            <person name="Turgeon B."/>
            <person name="Goodwin S."/>
            <person name="Spatafora J."/>
            <person name="Crous P."/>
            <person name="Grigoriev I."/>
        </authorList>
    </citation>
    <scope>NUCLEOTIDE SEQUENCE</scope>
    <source>
        <strain evidence="2">CBS 122367</strain>
    </source>
</reference>
<protein>
    <submittedName>
        <fullName evidence="2">Uncharacterized protein</fullName>
    </submittedName>
</protein>
<gene>
    <name evidence="2" type="ORF">K458DRAFT_383192</name>
</gene>
<name>A0A6G1JHL5_9PLEO</name>
<proteinExistence type="predicted"/>
<evidence type="ECO:0000313" key="2">
    <source>
        <dbReference type="EMBL" id="KAF2690057.1"/>
    </source>
</evidence>
<feature type="signal peptide" evidence="1">
    <location>
        <begin position="1"/>
        <end position="16"/>
    </location>
</feature>
<feature type="chain" id="PRO_5026052275" evidence="1">
    <location>
        <begin position="17"/>
        <end position="75"/>
    </location>
</feature>
<dbReference type="EMBL" id="MU005571">
    <property type="protein sequence ID" value="KAF2690057.1"/>
    <property type="molecule type" value="Genomic_DNA"/>
</dbReference>
<accession>A0A6G1JHL5</accession>
<keyword evidence="3" id="KW-1185">Reference proteome</keyword>